<feature type="transmembrane region" description="Helical" evidence="6">
    <location>
        <begin position="286"/>
        <end position="304"/>
    </location>
</feature>
<keyword evidence="5 6" id="KW-0472">Membrane</keyword>
<keyword evidence="2" id="KW-0813">Transport</keyword>
<name>A0A7Z2JAD9_9BURK</name>
<organism evidence="8 9">
    <name type="scientific">Paraburkholderia acidiphila</name>
    <dbReference type="NCBI Taxonomy" id="2571747"/>
    <lineage>
        <taxon>Bacteria</taxon>
        <taxon>Pseudomonadati</taxon>
        <taxon>Pseudomonadota</taxon>
        <taxon>Betaproteobacteria</taxon>
        <taxon>Burkholderiales</taxon>
        <taxon>Burkholderiaceae</taxon>
        <taxon>Paraburkholderia</taxon>
    </lineage>
</organism>
<feature type="domain" description="Major facilitator superfamily (MFS) profile" evidence="7">
    <location>
        <begin position="27"/>
        <end position="432"/>
    </location>
</feature>
<dbReference type="PANTHER" id="PTHR43791:SF36">
    <property type="entry name" value="TRANSPORTER, PUTATIVE (AFU_ORTHOLOGUE AFUA_6G08340)-RELATED"/>
    <property type="match status" value="1"/>
</dbReference>
<protein>
    <submittedName>
        <fullName evidence="8">MFS transporter</fullName>
    </submittedName>
</protein>
<evidence type="ECO:0000313" key="9">
    <source>
        <dbReference type="Proteomes" id="UP000434209"/>
    </source>
</evidence>
<feature type="transmembrane region" description="Helical" evidence="6">
    <location>
        <begin position="117"/>
        <end position="139"/>
    </location>
</feature>
<evidence type="ECO:0000256" key="3">
    <source>
        <dbReference type="ARBA" id="ARBA00022692"/>
    </source>
</evidence>
<feature type="transmembrane region" description="Helical" evidence="6">
    <location>
        <begin position="27"/>
        <end position="49"/>
    </location>
</feature>
<dbReference type="InterPro" id="IPR020846">
    <property type="entry name" value="MFS_dom"/>
</dbReference>
<dbReference type="CDD" id="cd17319">
    <property type="entry name" value="MFS_ExuT_GudP_like"/>
    <property type="match status" value="1"/>
</dbReference>
<sequence>MSTAPTKPAAPREAALASLYGRLNWRILPFLLICYLFACLDRLNIGFAKLQMQSDLGLSDAVYGLGAGIFFLGYVLFEIPSNLLLPKIGARRTIARILVLWGLTSAAMMFVRDVPTFYGLRFLLGVFEAGFAPGMIFYLTYWYGEARMARAIAIVMTAGPLSGVVGGPLSGWAMTAFHGTLGLAGWQWMFLIEGLPCVVLGVLAWFVLADRPDTARWLSPEERAMLQTQVHAPAHTGHQSFASVAADPRIYLMAAAYFCVICGIYAVNFWLPSILKADGVTDTMRIGLYSMIPYLAAVIGMVIVGRSSDRRGERRWHSALPALAGGVSLAIATMAGGNLVASLLFMTIATLMMWAAYTVFWAIPSEYLKGDVAAGGIALINTIGLLGGFLSPTIIGFATSATGSLHAGLYVMVALLVIGAGLLMAIRVPRSHASPRNASSDAFATANQP</sequence>
<feature type="transmembrane region" description="Helical" evidence="6">
    <location>
        <begin position="407"/>
        <end position="426"/>
    </location>
</feature>
<feature type="transmembrane region" description="Helical" evidence="6">
    <location>
        <begin position="250"/>
        <end position="271"/>
    </location>
</feature>
<accession>A0A7Z2JAD9</accession>
<keyword evidence="4 6" id="KW-1133">Transmembrane helix</keyword>
<dbReference type="AlphaFoldDB" id="A0A7Z2JAD9"/>
<feature type="transmembrane region" description="Helical" evidence="6">
    <location>
        <begin position="372"/>
        <end position="395"/>
    </location>
</feature>
<dbReference type="RefSeq" id="WP_158760725.1">
    <property type="nucleotide sequence ID" value="NZ_CP046910.1"/>
</dbReference>
<dbReference type="Proteomes" id="UP000434209">
    <property type="component" value="Chromosome 2"/>
</dbReference>
<evidence type="ECO:0000256" key="4">
    <source>
        <dbReference type="ARBA" id="ARBA00022989"/>
    </source>
</evidence>
<evidence type="ECO:0000256" key="6">
    <source>
        <dbReference type="SAM" id="Phobius"/>
    </source>
</evidence>
<feature type="transmembrane region" description="Helical" evidence="6">
    <location>
        <begin position="151"/>
        <end position="174"/>
    </location>
</feature>
<evidence type="ECO:0000259" key="7">
    <source>
        <dbReference type="PROSITE" id="PS50850"/>
    </source>
</evidence>
<dbReference type="KEGG" id="pacp:FAZ97_23180"/>
<dbReference type="OrthoDB" id="5441967at2"/>
<feature type="transmembrane region" description="Helical" evidence="6">
    <location>
        <begin position="316"/>
        <end position="335"/>
    </location>
</feature>
<reference evidence="8 9" key="1">
    <citation type="submission" date="2019-12" db="EMBL/GenBank/DDBJ databases">
        <title>Paraburkholderia acidiphila 7Q-K02 sp. nov and Paraburkholderia acidisoli DHF22 sp. nov., two strains isolated from forest soil.</title>
        <authorList>
            <person name="Gao Z."/>
            <person name="Qiu L."/>
        </authorList>
    </citation>
    <scope>NUCLEOTIDE SEQUENCE [LARGE SCALE GENOMIC DNA]</scope>
    <source>
        <strain evidence="8 9">7Q-K02</strain>
    </source>
</reference>
<feature type="transmembrane region" description="Helical" evidence="6">
    <location>
        <begin position="93"/>
        <end position="111"/>
    </location>
</feature>
<dbReference type="GO" id="GO:0022857">
    <property type="term" value="F:transmembrane transporter activity"/>
    <property type="evidence" value="ECO:0007669"/>
    <property type="project" value="InterPro"/>
</dbReference>
<feature type="transmembrane region" description="Helical" evidence="6">
    <location>
        <begin position="186"/>
        <end position="208"/>
    </location>
</feature>
<dbReference type="SUPFAM" id="SSF103473">
    <property type="entry name" value="MFS general substrate transporter"/>
    <property type="match status" value="1"/>
</dbReference>
<evidence type="ECO:0000256" key="2">
    <source>
        <dbReference type="ARBA" id="ARBA00022448"/>
    </source>
</evidence>
<dbReference type="FunFam" id="1.20.1250.20:FF:000018">
    <property type="entry name" value="MFS transporter permease"/>
    <property type="match status" value="1"/>
</dbReference>
<comment type="subcellular location">
    <subcellularLocation>
        <location evidence="1">Membrane</location>
        <topology evidence="1">Multi-pass membrane protein</topology>
    </subcellularLocation>
</comment>
<dbReference type="InterPro" id="IPR011701">
    <property type="entry name" value="MFS"/>
</dbReference>
<dbReference type="Pfam" id="PF07690">
    <property type="entry name" value="MFS_1"/>
    <property type="match status" value="1"/>
</dbReference>
<dbReference type="GO" id="GO:0016020">
    <property type="term" value="C:membrane"/>
    <property type="evidence" value="ECO:0007669"/>
    <property type="project" value="UniProtKB-SubCell"/>
</dbReference>
<feature type="transmembrane region" description="Helical" evidence="6">
    <location>
        <begin position="341"/>
        <end position="360"/>
    </location>
</feature>
<dbReference type="InterPro" id="IPR036259">
    <property type="entry name" value="MFS_trans_sf"/>
</dbReference>
<dbReference type="PANTHER" id="PTHR43791">
    <property type="entry name" value="PERMEASE-RELATED"/>
    <property type="match status" value="1"/>
</dbReference>
<keyword evidence="9" id="KW-1185">Reference proteome</keyword>
<evidence type="ECO:0000313" key="8">
    <source>
        <dbReference type="EMBL" id="QGZ57787.1"/>
    </source>
</evidence>
<evidence type="ECO:0000256" key="5">
    <source>
        <dbReference type="ARBA" id="ARBA00023136"/>
    </source>
</evidence>
<evidence type="ECO:0000256" key="1">
    <source>
        <dbReference type="ARBA" id="ARBA00004141"/>
    </source>
</evidence>
<dbReference type="Gene3D" id="1.20.1250.20">
    <property type="entry name" value="MFS general substrate transporter like domains"/>
    <property type="match status" value="2"/>
</dbReference>
<proteinExistence type="predicted"/>
<feature type="transmembrane region" description="Helical" evidence="6">
    <location>
        <begin position="61"/>
        <end position="81"/>
    </location>
</feature>
<gene>
    <name evidence="8" type="ORF">FAZ97_23180</name>
</gene>
<dbReference type="EMBL" id="CP046910">
    <property type="protein sequence ID" value="QGZ57787.1"/>
    <property type="molecule type" value="Genomic_DNA"/>
</dbReference>
<keyword evidence="3 6" id="KW-0812">Transmembrane</keyword>
<dbReference type="PROSITE" id="PS50850">
    <property type="entry name" value="MFS"/>
    <property type="match status" value="1"/>
</dbReference>